<dbReference type="Pfam" id="PF12802">
    <property type="entry name" value="MarR_2"/>
    <property type="match status" value="1"/>
</dbReference>
<dbReference type="AlphaFoldDB" id="A0A5M8QNR5"/>
<dbReference type="PROSITE" id="PS01117">
    <property type="entry name" value="HTH_MARR_1"/>
    <property type="match status" value="1"/>
</dbReference>
<dbReference type="GO" id="GO:0003677">
    <property type="term" value="F:DNA binding"/>
    <property type="evidence" value="ECO:0007669"/>
    <property type="project" value="UniProtKB-KW"/>
</dbReference>
<dbReference type="PANTHER" id="PTHR33164">
    <property type="entry name" value="TRANSCRIPTIONAL REGULATOR, MARR FAMILY"/>
    <property type="match status" value="1"/>
</dbReference>
<evidence type="ECO:0000256" key="1">
    <source>
        <dbReference type="ARBA" id="ARBA00023015"/>
    </source>
</evidence>
<evidence type="ECO:0000259" key="5">
    <source>
        <dbReference type="PROSITE" id="PS50995"/>
    </source>
</evidence>
<dbReference type="GO" id="GO:0006950">
    <property type="term" value="P:response to stress"/>
    <property type="evidence" value="ECO:0007669"/>
    <property type="project" value="TreeGrafter"/>
</dbReference>
<sequence>MLQPPIDGPDGRALLDPRRYDASAALVGEFGLTDADVDEIVELFHALRRWHSASEEHTEASRRHMKLGENDMRAIRYIMAVTRDGTIVTSTMIAEHLGITGPSVTKMLDRLERAGHIRREPHPTDRRALSIVVTPESSRSATASVGRDHARRFAIAAEMSSEERQAATRFLRALADLPVLDHDRAAAGGDAGAGGAGAGDAGAGDAGAGDAGSGGRARPRSESAAASDAD</sequence>
<dbReference type="OrthoDB" id="162531at2"/>
<dbReference type="PRINTS" id="PR00598">
    <property type="entry name" value="HTHMARR"/>
</dbReference>
<dbReference type="InterPro" id="IPR000835">
    <property type="entry name" value="HTH_MarR-typ"/>
</dbReference>
<dbReference type="InterPro" id="IPR039422">
    <property type="entry name" value="MarR/SlyA-like"/>
</dbReference>
<comment type="caution">
    <text evidence="6">The sequence shown here is derived from an EMBL/GenBank/DDBJ whole genome shotgun (WGS) entry which is preliminary data.</text>
</comment>
<accession>A0A5M8QNR5</accession>
<protein>
    <submittedName>
        <fullName evidence="6">MarR family transcriptional regulator</fullName>
    </submittedName>
</protein>
<dbReference type="InterPro" id="IPR036388">
    <property type="entry name" value="WH-like_DNA-bd_sf"/>
</dbReference>
<feature type="region of interest" description="Disordered" evidence="4">
    <location>
        <begin position="184"/>
        <end position="230"/>
    </location>
</feature>
<reference evidence="6 7" key="1">
    <citation type="submission" date="2019-08" db="EMBL/GenBank/DDBJ databases">
        <title>Agrococcus lahaulensis sp. nov., isolated from a cold desert of the Indian Himalayas.</title>
        <authorList>
            <person name="Qu J.H."/>
        </authorList>
    </citation>
    <scope>NUCLEOTIDE SEQUENCE [LARGE SCALE GENOMIC DNA]</scope>
    <source>
        <strain evidence="6 7">NS18</strain>
    </source>
</reference>
<dbReference type="Gene3D" id="1.10.10.10">
    <property type="entry name" value="Winged helix-like DNA-binding domain superfamily/Winged helix DNA-binding domain"/>
    <property type="match status" value="1"/>
</dbReference>
<feature type="domain" description="HTH marR-type" evidence="5">
    <location>
        <begin position="40"/>
        <end position="176"/>
    </location>
</feature>
<evidence type="ECO:0000256" key="3">
    <source>
        <dbReference type="ARBA" id="ARBA00023163"/>
    </source>
</evidence>
<dbReference type="EMBL" id="VOIR01000011">
    <property type="protein sequence ID" value="KAA6436183.1"/>
    <property type="molecule type" value="Genomic_DNA"/>
</dbReference>
<organism evidence="6 7">
    <name type="scientific">Agrococcus sediminis</name>
    <dbReference type="NCBI Taxonomy" id="2599924"/>
    <lineage>
        <taxon>Bacteria</taxon>
        <taxon>Bacillati</taxon>
        <taxon>Actinomycetota</taxon>
        <taxon>Actinomycetes</taxon>
        <taxon>Micrococcales</taxon>
        <taxon>Microbacteriaceae</taxon>
        <taxon>Agrococcus</taxon>
    </lineage>
</organism>
<dbReference type="SUPFAM" id="SSF46785">
    <property type="entry name" value="Winged helix' DNA-binding domain"/>
    <property type="match status" value="1"/>
</dbReference>
<proteinExistence type="predicted"/>
<evidence type="ECO:0000256" key="4">
    <source>
        <dbReference type="SAM" id="MobiDB-lite"/>
    </source>
</evidence>
<keyword evidence="1" id="KW-0805">Transcription regulation</keyword>
<keyword evidence="3" id="KW-0804">Transcription</keyword>
<evidence type="ECO:0000256" key="2">
    <source>
        <dbReference type="ARBA" id="ARBA00023125"/>
    </source>
</evidence>
<feature type="compositionally biased region" description="Gly residues" evidence="4">
    <location>
        <begin position="189"/>
        <end position="215"/>
    </location>
</feature>
<dbReference type="PANTHER" id="PTHR33164:SF43">
    <property type="entry name" value="HTH-TYPE TRANSCRIPTIONAL REPRESSOR YETL"/>
    <property type="match status" value="1"/>
</dbReference>
<dbReference type="RefSeq" id="WP_146354727.1">
    <property type="nucleotide sequence ID" value="NZ_VOIR01000011.1"/>
</dbReference>
<keyword evidence="2" id="KW-0238">DNA-binding</keyword>
<dbReference type="Proteomes" id="UP000323221">
    <property type="component" value="Unassembled WGS sequence"/>
</dbReference>
<keyword evidence="7" id="KW-1185">Reference proteome</keyword>
<dbReference type="InterPro" id="IPR036390">
    <property type="entry name" value="WH_DNA-bd_sf"/>
</dbReference>
<dbReference type="SMART" id="SM00347">
    <property type="entry name" value="HTH_MARR"/>
    <property type="match status" value="1"/>
</dbReference>
<dbReference type="PROSITE" id="PS50995">
    <property type="entry name" value="HTH_MARR_2"/>
    <property type="match status" value="1"/>
</dbReference>
<evidence type="ECO:0000313" key="7">
    <source>
        <dbReference type="Proteomes" id="UP000323221"/>
    </source>
</evidence>
<dbReference type="GO" id="GO:0003700">
    <property type="term" value="F:DNA-binding transcription factor activity"/>
    <property type="evidence" value="ECO:0007669"/>
    <property type="project" value="InterPro"/>
</dbReference>
<gene>
    <name evidence="6" type="ORF">FQ330_01835</name>
</gene>
<evidence type="ECO:0000313" key="6">
    <source>
        <dbReference type="EMBL" id="KAA6436183.1"/>
    </source>
</evidence>
<name>A0A5M8QNR5_9MICO</name>
<dbReference type="InterPro" id="IPR023187">
    <property type="entry name" value="Tscrpt_reg_MarR-type_CS"/>
</dbReference>